<dbReference type="EMBL" id="LR797421">
    <property type="protein sequence ID" value="CAB4215480.1"/>
    <property type="molecule type" value="Genomic_DNA"/>
</dbReference>
<proteinExistence type="predicted"/>
<reference evidence="1" key="1">
    <citation type="submission" date="2020-05" db="EMBL/GenBank/DDBJ databases">
        <authorList>
            <person name="Chiriac C."/>
            <person name="Salcher M."/>
            <person name="Ghai R."/>
            <person name="Kavagutti S V."/>
        </authorList>
    </citation>
    <scope>NUCLEOTIDE SEQUENCE</scope>
</reference>
<organism evidence="1">
    <name type="scientific">uncultured Caudovirales phage</name>
    <dbReference type="NCBI Taxonomy" id="2100421"/>
    <lineage>
        <taxon>Viruses</taxon>
        <taxon>Duplodnaviria</taxon>
        <taxon>Heunggongvirae</taxon>
        <taxon>Uroviricota</taxon>
        <taxon>Caudoviricetes</taxon>
        <taxon>Peduoviridae</taxon>
        <taxon>Maltschvirus</taxon>
        <taxon>Maltschvirus maltsch</taxon>
    </lineage>
</organism>
<name>A0A6J5QIX4_9CAUD</name>
<sequence length="71" mass="7839">MNQNIITELVCIDCGANLMRDLAEDGALFDTAKGNGGTNASDPTGFDCLARFYNAWMPHRIEIEVDPFDQD</sequence>
<accession>A0A6J5QIX4</accession>
<protein>
    <submittedName>
        <fullName evidence="1">Uncharacterized protein</fullName>
    </submittedName>
</protein>
<dbReference type="EMBL" id="LR797067">
    <property type="protein sequence ID" value="CAB4184599.1"/>
    <property type="molecule type" value="Genomic_DNA"/>
</dbReference>
<evidence type="ECO:0000313" key="2">
    <source>
        <dbReference type="EMBL" id="CAB4215480.1"/>
    </source>
</evidence>
<gene>
    <name evidence="1" type="ORF">UFOVP1121_32</name>
    <name evidence="2" type="ORF">UFOVP1482_31</name>
</gene>
<evidence type="ECO:0000313" key="1">
    <source>
        <dbReference type="EMBL" id="CAB4184599.1"/>
    </source>
</evidence>